<evidence type="ECO:0000256" key="4">
    <source>
        <dbReference type="ARBA" id="ARBA00022989"/>
    </source>
</evidence>
<evidence type="ECO:0000256" key="2">
    <source>
        <dbReference type="ARBA" id="ARBA00022475"/>
    </source>
</evidence>
<protein>
    <recommendedName>
        <fullName evidence="6">Cardiolipin synthase N-terminal domain-containing protein</fullName>
    </recommendedName>
</protein>
<evidence type="ECO:0000256" key="1">
    <source>
        <dbReference type="ARBA" id="ARBA00004651"/>
    </source>
</evidence>
<keyword evidence="4" id="KW-1133">Transmembrane helix</keyword>
<feature type="domain" description="Cardiolipin synthase N-terminal" evidence="6">
    <location>
        <begin position="28"/>
        <end position="71"/>
    </location>
</feature>
<evidence type="ECO:0000256" key="3">
    <source>
        <dbReference type="ARBA" id="ARBA00022692"/>
    </source>
</evidence>
<proteinExistence type="predicted"/>
<keyword evidence="3" id="KW-0812">Transmembrane</keyword>
<dbReference type="Proteomes" id="UP001499882">
    <property type="component" value="Unassembled WGS sequence"/>
</dbReference>
<gene>
    <name evidence="7" type="ORF">GCM10023350_10580</name>
</gene>
<evidence type="ECO:0000313" key="7">
    <source>
        <dbReference type="EMBL" id="GAA4729192.1"/>
    </source>
</evidence>
<evidence type="ECO:0000313" key="8">
    <source>
        <dbReference type="Proteomes" id="UP001499882"/>
    </source>
</evidence>
<organism evidence="7 8">
    <name type="scientific">Nocardioides endophyticus</name>
    <dbReference type="NCBI Taxonomy" id="1353775"/>
    <lineage>
        <taxon>Bacteria</taxon>
        <taxon>Bacillati</taxon>
        <taxon>Actinomycetota</taxon>
        <taxon>Actinomycetes</taxon>
        <taxon>Propionibacteriales</taxon>
        <taxon>Nocardioidaceae</taxon>
        <taxon>Nocardioides</taxon>
    </lineage>
</organism>
<dbReference type="Pfam" id="PF13396">
    <property type="entry name" value="PLDc_N"/>
    <property type="match status" value="1"/>
</dbReference>
<accession>A0ABP8YJK7</accession>
<dbReference type="EMBL" id="BAABKN010000006">
    <property type="protein sequence ID" value="GAA4729192.1"/>
    <property type="molecule type" value="Genomic_DNA"/>
</dbReference>
<name>A0ABP8YJK7_9ACTN</name>
<dbReference type="RefSeq" id="WP_345525587.1">
    <property type="nucleotide sequence ID" value="NZ_BAABKN010000006.1"/>
</dbReference>
<evidence type="ECO:0000259" key="6">
    <source>
        <dbReference type="Pfam" id="PF13396"/>
    </source>
</evidence>
<dbReference type="InterPro" id="IPR027379">
    <property type="entry name" value="CLS_N"/>
</dbReference>
<keyword evidence="5" id="KW-0472">Membrane</keyword>
<keyword evidence="8" id="KW-1185">Reference proteome</keyword>
<comment type="caution">
    <text evidence="7">The sequence shown here is derived from an EMBL/GenBank/DDBJ whole genome shotgun (WGS) entry which is preliminary data.</text>
</comment>
<reference evidence="8" key="1">
    <citation type="journal article" date="2019" name="Int. J. Syst. Evol. Microbiol.">
        <title>The Global Catalogue of Microorganisms (GCM) 10K type strain sequencing project: providing services to taxonomists for standard genome sequencing and annotation.</title>
        <authorList>
            <consortium name="The Broad Institute Genomics Platform"/>
            <consortium name="The Broad Institute Genome Sequencing Center for Infectious Disease"/>
            <person name="Wu L."/>
            <person name="Ma J."/>
        </authorList>
    </citation>
    <scope>NUCLEOTIDE SEQUENCE [LARGE SCALE GENOMIC DNA]</scope>
    <source>
        <strain evidence="8">JCM 18532</strain>
    </source>
</reference>
<sequence length="75" mass="8426">MTREKKKWSDLTPTQQKALIAGAAVEVVLTGVALRDLVRRPAHEVRGRKWQWALAFTVQPFGPIAYLLRGRRSAG</sequence>
<comment type="subcellular location">
    <subcellularLocation>
        <location evidence="1">Cell membrane</location>
        <topology evidence="1">Multi-pass membrane protein</topology>
    </subcellularLocation>
</comment>
<keyword evidence="2" id="KW-1003">Cell membrane</keyword>
<evidence type="ECO:0000256" key="5">
    <source>
        <dbReference type="ARBA" id="ARBA00023136"/>
    </source>
</evidence>